<evidence type="ECO:0000259" key="7">
    <source>
        <dbReference type="PROSITE" id="PS51004"/>
    </source>
</evidence>
<dbReference type="InterPro" id="IPR015943">
    <property type="entry name" value="WD40/YVTN_repeat-like_dom_sf"/>
</dbReference>
<evidence type="ECO:0000256" key="2">
    <source>
        <dbReference type="ARBA" id="ARBA00022692"/>
    </source>
</evidence>
<dbReference type="Gene3D" id="2.130.10.10">
    <property type="entry name" value="YVTN repeat-like/Quinoprotein amine dehydrogenase"/>
    <property type="match status" value="1"/>
</dbReference>
<keyword evidence="2" id="KW-0812">Transmembrane</keyword>
<dbReference type="CDD" id="cd00603">
    <property type="entry name" value="IPT_PCSR"/>
    <property type="match status" value="1"/>
</dbReference>
<dbReference type="PANTHER" id="PTHR22625:SF70">
    <property type="entry name" value="PLEXIN A, ISOFORM A"/>
    <property type="match status" value="1"/>
</dbReference>
<dbReference type="GO" id="GO:0017154">
    <property type="term" value="F:semaphorin receptor activity"/>
    <property type="evidence" value="ECO:0007669"/>
    <property type="project" value="InterPro"/>
</dbReference>
<dbReference type="InterPro" id="IPR013783">
    <property type="entry name" value="Ig-like_fold"/>
</dbReference>
<comment type="subcellular location">
    <subcellularLocation>
        <location evidence="1">Membrane</location>
        <topology evidence="1">Single-pass membrane protein</topology>
    </subcellularLocation>
</comment>
<keyword evidence="4" id="KW-0677">Repeat</keyword>
<protein>
    <recommendedName>
        <fullName evidence="7">Sema domain-containing protein</fullName>
    </recommendedName>
</protein>
<dbReference type="GO" id="GO:0002116">
    <property type="term" value="C:semaphorin receptor complex"/>
    <property type="evidence" value="ECO:0007669"/>
    <property type="project" value="TreeGrafter"/>
</dbReference>
<feature type="non-terminal residue" evidence="8">
    <location>
        <position position="569"/>
    </location>
</feature>
<dbReference type="AlphaFoldDB" id="A0AAE0WDN9"/>
<keyword evidence="3" id="KW-0732">Signal</keyword>
<feature type="domain" description="Sema" evidence="7">
    <location>
        <begin position="12"/>
        <end position="428"/>
    </location>
</feature>
<reference evidence="8" key="2">
    <citation type="journal article" date="2021" name="Genome Biol. Evol.">
        <title>Developing a high-quality reference genome for a parasitic bivalve with doubly uniparental inheritance (Bivalvia: Unionida).</title>
        <authorList>
            <person name="Smith C.H."/>
        </authorList>
    </citation>
    <scope>NUCLEOTIDE SEQUENCE</scope>
    <source>
        <strain evidence="8">CHS0354</strain>
        <tissue evidence="8">Mantle</tissue>
    </source>
</reference>
<dbReference type="Proteomes" id="UP001195483">
    <property type="component" value="Unassembled WGS sequence"/>
</dbReference>
<reference evidence="8" key="1">
    <citation type="journal article" date="2021" name="Genome Biol. Evol.">
        <title>A High-Quality Reference Genome for a Parasitic Bivalve with Doubly Uniparental Inheritance (Bivalvia: Unionida).</title>
        <authorList>
            <person name="Smith C.H."/>
        </authorList>
    </citation>
    <scope>NUCLEOTIDE SEQUENCE</scope>
    <source>
        <strain evidence="8">CHS0354</strain>
    </source>
</reference>
<evidence type="ECO:0000313" key="8">
    <source>
        <dbReference type="EMBL" id="KAK3609540.1"/>
    </source>
</evidence>
<dbReference type="PANTHER" id="PTHR22625">
    <property type="entry name" value="PLEXIN"/>
    <property type="match status" value="1"/>
</dbReference>
<dbReference type="InterPro" id="IPR002909">
    <property type="entry name" value="IPT_dom"/>
</dbReference>
<dbReference type="InterPro" id="IPR036352">
    <property type="entry name" value="Semap_dom_sf"/>
</dbReference>
<accession>A0AAE0WDN9</accession>
<keyword evidence="5" id="KW-1133">Transmembrane helix</keyword>
<evidence type="ECO:0000256" key="5">
    <source>
        <dbReference type="ARBA" id="ARBA00022989"/>
    </source>
</evidence>
<comment type="caution">
    <text evidence="8">The sequence shown here is derived from an EMBL/GenBank/DDBJ whole genome shotgun (WGS) entry which is preliminary data.</text>
</comment>
<dbReference type="InterPro" id="IPR001627">
    <property type="entry name" value="Semap_dom"/>
</dbReference>
<dbReference type="InterPro" id="IPR014756">
    <property type="entry name" value="Ig_E-set"/>
</dbReference>
<gene>
    <name evidence="8" type="ORF">CHS0354_007346</name>
</gene>
<dbReference type="SMART" id="SM00630">
    <property type="entry name" value="Sema"/>
    <property type="match status" value="1"/>
</dbReference>
<dbReference type="Gene3D" id="2.60.40.10">
    <property type="entry name" value="Immunoglobulins"/>
    <property type="match status" value="1"/>
</dbReference>
<dbReference type="GO" id="GO:0008360">
    <property type="term" value="P:regulation of cell shape"/>
    <property type="evidence" value="ECO:0007669"/>
    <property type="project" value="TreeGrafter"/>
</dbReference>
<dbReference type="Pfam" id="PF01833">
    <property type="entry name" value="TIG"/>
    <property type="match status" value="1"/>
</dbReference>
<dbReference type="PROSITE" id="PS51004">
    <property type="entry name" value="SEMA"/>
    <property type="match status" value="1"/>
</dbReference>
<sequence length="569" mass="64150">MDSAVFCNICFILSLYFTHLLGFLEFSSKNGELFSMVMNKDRSNVFVGGHNILYNLTQDLQVSREYDACELVNSSRDFCDSDVRVVKENNKIDYLMVCGTAAYGTCAALYRNGTYAPFMSSNNSTAKYVGSKTSVIAFFGHNFFGDYLLYVAMGYDGRPLNFYPYIISERRMRITNGKHEFLYYDKNESYTMKPEILNDSYFDFLYGFEDHNHSYFISNQNNSQEGIISQSCKGTSIAKQYIETKLTCGGSFYITDAFFLGSDPDPNLGTLYVAFYDHATDTSKLCSYAQEDIHEYLQRAVTNCDQHLKIPWMADSHLSCNQQNNANACRMDIIMRVDGQLSATPVYLTAGRVTALAARVQARLGEVVFIGFDNGILKKIHLRSNRTLLITDVAKNKTLGIRRGGLVINDKDQRLYVLCKTKVFLFPLDSCEVYNNCRECVGDLDECGWCLHRSAHRDTCTKSNECTSTSWYKRTCKPRISDVSPKSGPTAGGTFVAITGEFVAENASRVTVEICNTTCDVNTSTTTTDKIQCSARERQRAEDCDLTVTLYDPIHSGYLLCDSANYTYK</sequence>
<dbReference type="SUPFAM" id="SSF81296">
    <property type="entry name" value="E set domains"/>
    <property type="match status" value="1"/>
</dbReference>
<name>A0AAE0WDN9_9BIVA</name>
<evidence type="ECO:0000256" key="4">
    <source>
        <dbReference type="ARBA" id="ARBA00022737"/>
    </source>
</evidence>
<dbReference type="SUPFAM" id="SSF101912">
    <property type="entry name" value="Sema domain"/>
    <property type="match status" value="1"/>
</dbReference>
<evidence type="ECO:0000256" key="1">
    <source>
        <dbReference type="ARBA" id="ARBA00004167"/>
    </source>
</evidence>
<dbReference type="GO" id="GO:0005886">
    <property type="term" value="C:plasma membrane"/>
    <property type="evidence" value="ECO:0007669"/>
    <property type="project" value="TreeGrafter"/>
</dbReference>
<evidence type="ECO:0000256" key="3">
    <source>
        <dbReference type="ARBA" id="ARBA00022729"/>
    </source>
</evidence>
<dbReference type="GO" id="GO:0050772">
    <property type="term" value="P:positive regulation of axonogenesis"/>
    <property type="evidence" value="ECO:0007669"/>
    <property type="project" value="TreeGrafter"/>
</dbReference>
<comment type="caution">
    <text evidence="6">Lacks conserved residue(s) required for the propagation of feature annotation.</text>
</comment>
<dbReference type="GO" id="GO:0030334">
    <property type="term" value="P:regulation of cell migration"/>
    <property type="evidence" value="ECO:0007669"/>
    <property type="project" value="TreeGrafter"/>
</dbReference>
<keyword evidence="9" id="KW-1185">Reference proteome</keyword>
<evidence type="ECO:0000256" key="6">
    <source>
        <dbReference type="PROSITE-ProRule" id="PRU00352"/>
    </source>
</evidence>
<dbReference type="EMBL" id="JAEAOA010000504">
    <property type="protein sequence ID" value="KAK3609540.1"/>
    <property type="molecule type" value="Genomic_DNA"/>
</dbReference>
<proteinExistence type="predicted"/>
<keyword evidence="5" id="KW-0472">Membrane</keyword>
<dbReference type="SUPFAM" id="SSF103575">
    <property type="entry name" value="Plexin repeat"/>
    <property type="match status" value="1"/>
</dbReference>
<reference evidence="8" key="3">
    <citation type="submission" date="2023-05" db="EMBL/GenBank/DDBJ databases">
        <authorList>
            <person name="Smith C.H."/>
        </authorList>
    </citation>
    <scope>NUCLEOTIDE SEQUENCE</scope>
    <source>
        <strain evidence="8">CHS0354</strain>
        <tissue evidence="8">Mantle</tissue>
    </source>
</reference>
<evidence type="ECO:0000313" key="9">
    <source>
        <dbReference type="Proteomes" id="UP001195483"/>
    </source>
</evidence>
<organism evidence="8 9">
    <name type="scientific">Potamilus streckersoni</name>
    <dbReference type="NCBI Taxonomy" id="2493646"/>
    <lineage>
        <taxon>Eukaryota</taxon>
        <taxon>Metazoa</taxon>
        <taxon>Spiralia</taxon>
        <taxon>Lophotrochozoa</taxon>
        <taxon>Mollusca</taxon>
        <taxon>Bivalvia</taxon>
        <taxon>Autobranchia</taxon>
        <taxon>Heteroconchia</taxon>
        <taxon>Palaeoheterodonta</taxon>
        <taxon>Unionida</taxon>
        <taxon>Unionoidea</taxon>
        <taxon>Unionidae</taxon>
        <taxon>Ambleminae</taxon>
        <taxon>Lampsilini</taxon>
        <taxon>Potamilus</taxon>
    </lineage>
</organism>
<dbReference type="InterPro" id="IPR031148">
    <property type="entry name" value="Plexin"/>
</dbReference>
<dbReference type="GO" id="GO:0007162">
    <property type="term" value="P:negative regulation of cell adhesion"/>
    <property type="evidence" value="ECO:0007669"/>
    <property type="project" value="TreeGrafter"/>
</dbReference>